<evidence type="ECO:0000313" key="4">
    <source>
        <dbReference type="Proteomes" id="UP001245285"/>
    </source>
</evidence>
<feature type="chain" id="PRO_5046707559" evidence="2">
    <location>
        <begin position="23"/>
        <end position="252"/>
    </location>
</feature>
<dbReference type="PROSITE" id="PS51257">
    <property type="entry name" value="PROKAR_LIPOPROTEIN"/>
    <property type="match status" value="1"/>
</dbReference>
<feature type="signal peptide" evidence="2">
    <location>
        <begin position="1"/>
        <end position="22"/>
    </location>
</feature>
<organism evidence="3 4">
    <name type="scientific">Autumnicola lenta</name>
    <dbReference type="NCBI Taxonomy" id="3075593"/>
    <lineage>
        <taxon>Bacteria</taxon>
        <taxon>Pseudomonadati</taxon>
        <taxon>Bacteroidota</taxon>
        <taxon>Flavobacteriia</taxon>
        <taxon>Flavobacteriales</taxon>
        <taxon>Flavobacteriaceae</taxon>
        <taxon>Autumnicola</taxon>
    </lineage>
</organism>
<keyword evidence="1" id="KW-0175">Coiled coil</keyword>
<dbReference type="RefSeq" id="WP_311495866.1">
    <property type="nucleotide sequence ID" value="NZ_JAVRHO010000021.1"/>
</dbReference>
<evidence type="ECO:0000256" key="2">
    <source>
        <dbReference type="SAM" id="SignalP"/>
    </source>
</evidence>
<dbReference type="EMBL" id="JAVRHO010000021">
    <property type="protein sequence ID" value="MDT0647763.1"/>
    <property type="molecule type" value="Genomic_DNA"/>
</dbReference>
<accession>A0ABU3CN28</accession>
<proteinExistence type="predicted"/>
<evidence type="ECO:0000313" key="3">
    <source>
        <dbReference type="EMBL" id="MDT0647763.1"/>
    </source>
</evidence>
<evidence type="ECO:0000256" key="1">
    <source>
        <dbReference type="SAM" id="Coils"/>
    </source>
</evidence>
<comment type="caution">
    <text evidence="3">The sequence shown here is derived from an EMBL/GenBank/DDBJ whole genome shotgun (WGS) entry which is preliminary data.</text>
</comment>
<keyword evidence="2" id="KW-0732">Signal</keyword>
<protein>
    <submittedName>
        <fullName evidence="3">Uncharacterized protein</fullName>
    </submittedName>
</protein>
<gene>
    <name evidence="3" type="ORF">RM545_13770</name>
</gene>
<name>A0ABU3CN28_9FLAO</name>
<feature type="coiled-coil region" evidence="1">
    <location>
        <begin position="20"/>
        <end position="96"/>
    </location>
</feature>
<sequence length="252" mass="29471">MKRIYVTYLFIALLIASCGKSAKEQQLENVKKELELAKNQLTLKEKEEREKVKQLELAQKEEEHQQKWNVGKKKKVTQLNDLLQEASTALSTAELERTQINEFQIGRSSATKEYELRNQRKKINDLASYIKKIKNTIAELEYQKTFEFQSSPESVMNHIFEAAKKEDISNFKYLCDPYSENDSDVNYICYAEILLEQGKKELIANFSNGRIIGESKIENDRAEIEFAYGPNSDRLEKANLIKRNEKWYLMSF</sequence>
<reference evidence="3 4" key="1">
    <citation type="submission" date="2023-09" db="EMBL/GenBank/DDBJ databases">
        <authorList>
            <person name="Rey-Velasco X."/>
        </authorList>
    </citation>
    <scope>NUCLEOTIDE SEQUENCE [LARGE SCALE GENOMIC DNA]</scope>
    <source>
        <strain evidence="3 4">F260</strain>
    </source>
</reference>
<keyword evidence="4" id="KW-1185">Reference proteome</keyword>
<dbReference type="Proteomes" id="UP001245285">
    <property type="component" value="Unassembled WGS sequence"/>
</dbReference>